<sequence length="393" mass="41541">MVTVSVGPVGRLRSALTGRGSLRSSALLLGLFLCGLMAGPARAEILVTDAVGREVRLAKPATRIVTNESLLLLSLALIDPDPAAKIAGWAAPRRLDSGVYAAFRRKFPQAANIPEVGGVLPTKSSAEAILSARPDLFVVSIWDPGWNDIVEILKSAGVPTIFLDSPKNSTLSPAEVTAVSMTLLGKAIGQEAKASEFAGYVKDRYRLIEERLKGAKERPSVLIDAHAGTVCCSSPGASNRMTEAIEMAGGRSIGADIPGYDGQLSAEFVLGIDPKVYIATGGPHLAAQGGLVVGGDVNTQAARASLQMAIGRDFRGELTAVRNGRAYAVSHQLSISALNFLVFECFAKWLHPELFDDLDPDHTLAEINERFMAVPLQGTFWIGLKEAAAATAQ</sequence>
<evidence type="ECO:0000259" key="1">
    <source>
        <dbReference type="PROSITE" id="PS50983"/>
    </source>
</evidence>
<comment type="caution">
    <text evidence="2">The sequence shown here is derived from an EMBL/GenBank/DDBJ whole genome shotgun (WGS) entry which is preliminary data.</text>
</comment>
<dbReference type="InterPro" id="IPR002491">
    <property type="entry name" value="ABC_transptr_periplasmic_BD"/>
</dbReference>
<dbReference type="Proteomes" id="UP001201701">
    <property type="component" value="Unassembled WGS sequence"/>
</dbReference>
<dbReference type="SUPFAM" id="SSF53807">
    <property type="entry name" value="Helical backbone' metal receptor"/>
    <property type="match status" value="1"/>
</dbReference>
<evidence type="ECO:0000313" key="2">
    <source>
        <dbReference type="EMBL" id="MCG7505237.1"/>
    </source>
</evidence>
<accession>A0ABS9QCV2</accession>
<feature type="domain" description="Fe/B12 periplasmic-binding" evidence="1">
    <location>
        <begin position="63"/>
        <end position="358"/>
    </location>
</feature>
<dbReference type="InterPro" id="IPR050902">
    <property type="entry name" value="ABC_Transporter_SBP"/>
</dbReference>
<dbReference type="PANTHER" id="PTHR30535:SF34">
    <property type="entry name" value="MOLYBDATE-BINDING PROTEIN MOLA"/>
    <property type="match status" value="1"/>
</dbReference>
<name>A0ABS9QCV2_9HYPH</name>
<proteinExistence type="predicted"/>
<dbReference type="PANTHER" id="PTHR30535">
    <property type="entry name" value="VITAMIN B12-BINDING PROTEIN"/>
    <property type="match status" value="1"/>
</dbReference>
<evidence type="ECO:0000313" key="3">
    <source>
        <dbReference type="Proteomes" id="UP001201701"/>
    </source>
</evidence>
<dbReference type="PROSITE" id="PS50983">
    <property type="entry name" value="FE_B12_PBP"/>
    <property type="match status" value="1"/>
</dbReference>
<organism evidence="2 3">
    <name type="scientific">Mesorhizobium retamae</name>
    <dbReference type="NCBI Taxonomy" id="2912854"/>
    <lineage>
        <taxon>Bacteria</taxon>
        <taxon>Pseudomonadati</taxon>
        <taxon>Pseudomonadota</taxon>
        <taxon>Alphaproteobacteria</taxon>
        <taxon>Hyphomicrobiales</taxon>
        <taxon>Phyllobacteriaceae</taxon>
        <taxon>Mesorhizobium</taxon>
    </lineage>
</organism>
<keyword evidence="3" id="KW-1185">Reference proteome</keyword>
<dbReference type="Gene3D" id="3.40.50.1980">
    <property type="entry name" value="Nitrogenase molybdenum iron protein domain"/>
    <property type="match status" value="2"/>
</dbReference>
<dbReference type="EMBL" id="JAKREW010000006">
    <property type="protein sequence ID" value="MCG7505237.1"/>
    <property type="molecule type" value="Genomic_DNA"/>
</dbReference>
<reference evidence="2 3" key="1">
    <citation type="submission" date="2022-02" db="EMBL/GenBank/DDBJ databases">
        <title>Draft genome sequence of Mezorhizobium retamae strain IRAMC:0171 isolated from Retama raetam nodules.</title>
        <authorList>
            <person name="Bengaied R."/>
            <person name="Sbissi I."/>
            <person name="Huber K."/>
            <person name="Ghodbane F."/>
            <person name="Nouioui I."/>
            <person name="Tarhouni M."/>
            <person name="Gtari M."/>
        </authorList>
    </citation>
    <scope>NUCLEOTIDE SEQUENCE [LARGE SCALE GENOMIC DNA]</scope>
    <source>
        <strain evidence="2 3">IRAMC:0171</strain>
    </source>
</reference>
<dbReference type="Pfam" id="PF01497">
    <property type="entry name" value="Peripla_BP_2"/>
    <property type="match status" value="1"/>
</dbReference>
<dbReference type="RefSeq" id="WP_239364015.1">
    <property type="nucleotide sequence ID" value="NZ_JAKREW010000006.1"/>
</dbReference>
<gene>
    <name evidence="2" type="ORF">L4923_09410</name>
</gene>
<protein>
    <submittedName>
        <fullName evidence="2">ABC transporter substrate-binding protein</fullName>
    </submittedName>
</protein>